<comment type="similarity">
    <text evidence="3">Belongs to the short-chain dehydrogenases/reductases (SDR) family.</text>
</comment>
<dbReference type="Pfam" id="PF00106">
    <property type="entry name" value="adh_short"/>
    <property type="match status" value="1"/>
</dbReference>
<proteinExistence type="inferred from homology"/>
<keyword evidence="5" id="KW-0560">Oxidoreductase</keyword>
<keyword evidence="6" id="KW-0496">Mitochondrion</keyword>
<gene>
    <name evidence="9" type="ORF">PILCRDRAFT_816271</name>
    <name evidence="10" type="ORF">PILCRDRAFT_86540</name>
</gene>
<dbReference type="AlphaFoldDB" id="A0A0C3FQD4"/>
<dbReference type="NCBIfam" id="NF006133">
    <property type="entry name" value="PRK08278.1"/>
    <property type="match status" value="1"/>
</dbReference>
<dbReference type="PRINTS" id="PR00081">
    <property type="entry name" value="GDHRDH"/>
</dbReference>
<dbReference type="Proteomes" id="UP000054166">
    <property type="component" value="Unassembled WGS sequence"/>
</dbReference>
<dbReference type="EMBL" id="KN832982">
    <property type="protein sequence ID" value="KIM86335.1"/>
    <property type="molecule type" value="Genomic_DNA"/>
</dbReference>
<reference evidence="10" key="3">
    <citation type="submission" date="2015-02" db="EMBL/GenBank/DDBJ databases">
        <title>Evolutionary Origins and Diversification of the Mycorrhizal Mutualists.</title>
        <authorList>
            <consortium name="DOE Joint Genome Institute"/>
            <consortium name="Mycorrhizal Genomics Consortium"/>
            <person name="Kohler A."/>
            <person name="Kuo A."/>
            <person name="Nagy L.G."/>
            <person name="Floudas D."/>
            <person name="Copeland A."/>
            <person name="Barry K.W."/>
            <person name="Cichocki N."/>
            <person name="Veneault-Fourrey C."/>
            <person name="LaButti K."/>
            <person name="Lindquist E.A."/>
            <person name="Lipzen A."/>
            <person name="Lundell T."/>
            <person name="Morin E."/>
            <person name="Murat C."/>
            <person name="Riley R."/>
            <person name="Ohm R."/>
            <person name="Sun H."/>
            <person name="Tunlid A."/>
            <person name="Henrissat B."/>
            <person name="Grigoriev I.V."/>
            <person name="Hibbett D.S."/>
            <person name="Martin F."/>
        </authorList>
    </citation>
    <scope>NUCLEOTIDE SEQUENCE</scope>
    <source>
        <strain evidence="10 11">F 1598</strain>
    </source>
</reference>
<name>A0A0C3FQD4_PILCF</name>
<evidence type="ECO:0000256" key="6">
    <source>
        <dbReference type="ARBA" id="ARBA00023128"/>
    </source>
</evidence>
<reference evidence="11" key="2">
    <citation type="submission" date="2015-01" db="EMBL/GenBank/DDBJ databases">
        <title>Evolutionary Origins and Diversification of the Mycorrhizal Mutualists.</title>
        <authorList>
            <consortium name="DOE Joint Genome Institute"/>
            <consortium name="Mycorrhizal Genomics Consortium"/>
            <person name="Kohler A."/>
            <person name="Kuo A."/>
            <person name="Nagy L.G."/>
            <person name="Floudas D."/>
            <person name="Copeland A."/>
            <person name="Barry K.W."/>
            <person name="Cichocki N."/>
            <person name="Veneault-Fourrey C."/>
            <person name="LaButti K."/>
            <person name="Lindquist E.A."/>
            <person name="Lipzen A."/>
            <person name="Lundell T."/>
            <person name="Morin E."/>
            <person name="Murat C."/>
            <person name="Riley R."/>
            <person name="Ohm R."/>
            <person name="Sun H."/>
            <person name="Tunlid A."/>
            <person name="Henrissat B."/>
            <person name="Grigoriev I.V."/>
            <person name="Hibbett D.S."/>
            <person name="Martin F."/>
        </authorList>
    </citation>
    <scope>NUCLEOTIDE SEQUENCE [LARGE SCALE GENOMIC DNA]</scope>
    <source>
        <strain evidence="11">F 1598</strain>
    </source>
</reference>
<dbReference type="GO" id="GO:0016491">
    <property type="term" value="F:oxidoreductase activity"/>
    <property type="evidence" value="ECO:0007669"/>
    <property type="project" value="UniProtKB-KW"/>
</dbReference>
<evidence type="ECO:0000256" key="3">
    <source>
        <dbReference type="ARBA" id="ARBA00006484"/>
    </source>
</evidence>
<reference evidence="10 11" key="1">
    <citation type="submission" date="2014-04" db="EMBL/GenBank/DDBJ databases">
        <authorList>
            <consortium name="DOE Joint Genome Institute"/>
            <person name="Kuo A."/>
            <person name="Tarkka M."/>
            <person name="Buscot F."/>
            <person name="Kohler A."/>
            <person name="Nagy L.G."/>
            <person name="Floudas D."/>
            <person name="Copeland A."/>
            <person name="Barry K.W."/>
            <person name="Cichocki N."/>
            <person name="Veneault-Fourrey C."/>
            <person name="LaButti K."/>
            <person name="Lindquist E.A."/>
            <person name="Lipzen A."/>
            <person name="Lundell T."/>
            <person name="Morin E."/>
            <person name="Murat C."/>
            <person name="Sun H."/>
            <person name="Tunlid A."/>
            <person name="Henrissat B."/>
            <person name="Grigoriev I.V."/>
            <person name="Hibbett D.S."/>
            <person name="Martin F."/>
            <person name="Nordberg H.P."/>
            <person name="Cantor M.N."/>
            <person name="Hua S.X."/>
        </authorList>
    </citation>
    <scope>NUCLEOTIDE SEQUENCE [LARGE SCALE GENOMIC DNA]</scope>
    <source>
        <strain evidence="10 11">F 1598</strain>
    </source>
</reference>
<evidence type="ECO:0000256" key="8">
    <source>
        <dbReference type="ARBA" id="ARBA00040243"/>
    </source>
</evidence>
<evidence type="ECO:0000256" key="2">
    <source>
        <dbReference type="ARBA" id="ARBA00004275"/>
    </source>
</evidence>
<evidence type="ECO:0000256" key="7">
    <source>
        <dbReference type="ARBA" id="ARBA00023140"/>
    </source>
</evidence>
<evidence type="ECO:0000313" key="11">
    <source>
        <dbReference type="Proteomes" id="UP000054166"/>
    </source>
</evidence>
<dbReference type="FunFam" id="3.40.50.720:FF:000301">
    <property type="entry name" value="Hydroxysteroid dehydrogenase like 2"/>
    <property type="match status" value="1"/>
</dbReference>
<accession>A0A0C3FQD4</accession>
<keyword evidence="11" id="KW-1185">Reference proteome</keyword>
<evidence type="ECO:0000313" key="9">
    <source>
        <dbReference type="EMBL" id="KIM86330.1"/>
    </source>
</evidence>
<dbReference type="EMBL" id="KN832982">
    <property type="protein sequence ID" value="KIM86330.1"/>
    <property type="molecule type" value="Genomic_DNA"/>
</dbReference>
<evidence type="ECO:0000256" key="4">
    <source>
        <dbReference type="ARBA" id="ARBA00022857"/>
    </source>
</evidence>
<keyword evidence="7" id="KW-0576">Peroxisome</keyword>
<comment type="subcellular location">
    <subcellularLocation>
        <location evidence="1">Mitochondrion</location>
    </subcellularLocation>
    <subcellularLocation>
        <location evidence="2">Peroxisome</location>
    </subcellularLocation>
</comment>
<dbReference type="STRING" id="765440.A0A0C3FQD4"/>
<dbReference type="InterPro" id="IPR002347">
    <property type="entry name" value="SDR_fam"/>
</dbReference>
<dbReference type="GO" id="GO:0005777">
    <property type="term" value="C:peroxisome"/>
    <property type="evidence" value="ECO:0007669"/>
    <property type="project" value="UniProtKB-SubCell"/>
</dbReference>
<dbReference type="InterPro" id="IPR036291">
    <property type="entry name" value="NAD(P)-bd_dom_sf"/>
</dbReference>
<sequence>MSQLNTSFKGKNVFISGASRGIGLGIALALARDGAKIAIAAKTVTPNPKLPGTIFTAAEEINKAGGRGLPIECDIRSEESVQKAVEKTIQEFGGIDIVINNASAISLSTTQDTSLKKYDLMNTVNARGTWLVSKICLPYLLKSAEQLRNPHILTLSPPLENTITDVKWWKHTTPYSMAKFGMSLVTLGLSGELEGFVGANALWPLTKIQTAALQIFGDSHNSRDVSIMADVAYEMLKKDGRTYTGQFEIDELFLRREKGITDFSGYVFQVDPKNPRPLADEDLDPDFFIADTARDEVKRLRAGRSKL</sequence>
<dbReference type="Gene3D" id="3.40.50.720">
    <property type="entry name" value="NAD(P)-binding Rossmann-like Domain"/>
    <property type="match status" value="1"/>
</dbReference>
<evidence type="ECO:0000313" key="10">
    <source>
        <dbReference type="EMBL" id="KIM86335.1"/>
    </source>
</evidence>
<dbReference type="InterPro" id="IPR051935">
    <property type="entry name" value="HSDL2"/>
</dbReference>
<protein>
    <recommendedName>
        <fullName evidence="8">Hydroxysteroid dehydrogenase-like protein 2</fullName>
    </recommendedName>
</protein>
<dbReference type="GO" id="GO:0005739">
    <property type="term" value="C:mitochondrion"/>
    <property type="evidence" value="ECO:0007669"/>
    <property type="project" value="UniProtKB-SubCell"/>
</dbReference>
<organism evidence="10 11">
    <name type="scientific">Piloderma croceum (strain F 1598)</name>
    <dbReference type="NCBI Taxonomy" id="765440"/>
    <lineage>
        <taxon>Eukaryota</taxon>
        <taxon>Fungi</taxon>
        <taxon>Dikarya</taxon>
        <taxon>Basidiomycota</taxon>
        <taxon>Agaricomycotina</taxon>
        <taxon>Agaricomycetes</taxon>
        <taxon>Agaricomycetidae</taxon>
        <taxon>Atheliales</taxon>
        <taxon>Atheliaceae</taxon>
        <taxon>Piloderma</taxon>
    </lineage>
</organism>
<dbReference type="PANTHER" id="PTHR42808">
    <property type="entry name" value="HYDROXYSTEROID DEHYDROGENASE-LIKE PROTEIN 2"/>
    <property type="match status" value="1"/>
</dbReference>
<evidence type="ECO:0000256" key="5">
    <source>
        <dbReference type="ARBA" id="ARBA00023002"/>
    </source>
</evidence>
<evidence type="ECO:0000256" key="1">
    <source>
        <dbReference type="ARBA" id="ARBA00004173"/>
    </source>
</evidence>
<dbReference type="SUPFAM" id="SSF51735">
    <property type="entry name" value="NAD(P)-binding Rossmann-fold domains"/>
    <property type="match status" value="1"/>
</dbReference>
<dbReference type="HOGENOM" id="CLU_010194_2_2_1"/>
<dbReference type="PANTHER" id="PTHR42808:SF3">
    <property type="entry name" value="HYDROXYSTEROID DEHYDROGENASE-LIKE PROTEIN 2"/>
    <property type="match status" value="1"/>
</dbReference>
<dbReference type="OrthoDB" id="1933717at2759"/>
<keyword evidence="4" id="KW-0521">NADP</keyword>